<accession>A0A8S1FAB3</accession>
<keyword evidence="1" id="KW-0472">Membrane</keyword>
<evidence type="ECO:0000313" key="3">
    <source>
        <dbReference type="Proteomes" id="UP000494206"/>
    </source>
</evidence>
<feature type="transmembrane region" description="Helical" evidence="1">
    <location>
        <begin position="85"/>
        <end position="104"/>
    </location>
</feature>
<protein>
    <submittedName>
        <fullName evidence="2">Uncharacterized protein</fullName>
    </submittedName>
</protein>
<dbReference type="EMBL" id="CADEPM010000008">
    <property type="protein sequence ID" value="CAB3409114.1"/>
    <property type="molecule type" value="Genomic_DNA"/>
</dbReference>
<name>A0A8S1FAB3_9PELO</name>
<keyword evidence="1" id="KW-0812">Transmembrane</keyword>
<keyword evidence="3" id="KW-1185">Reference proteome</keyword>
<organism evidence="2 3">
    <name type="scientific">Caenorhabditis bovis</name>
    <dbReference type="NCBI Taxonomy" id="2654633"/>
    <lineage>
        <taxon>Eukaryota</taxon>
        <taxon>Metazoa</taxon>
        <taxon>Ecdysozoa</taxon>
        <taxon>Nematoda</taxon>
        <taxon>Chromadorea</taxon>
        <taxon>Rhabditida</taxon>
        <taxon>Rhabditina</taxon>
        <taxon>Rhabditomorpha</taxon>
        <taxon>Rhabditoidea</taxon>
        <taxon>Rhabditidae</taxon>
        <taxon>Peloderinae</taxon>
        <taxon>Caenorhabditis</taxon>
    </lineage>
</organism>
<dbReference type="OrthoDB" id="5808865at2759"/>
<keyword evidence="1" id="KW-1133">Transmembrane helix</keyword>
<sequence>MLLQLARKKITQRISARFTSSVERNPNLHRDKDQRDITNMDLIEERIRLNSSKKVREIVIDGQRQQWAYRSELVSKHNLDKDHRYTWLAYMVIICVGFGAFVAVKSQVVMGRREEMEAREAIRRELQLSGDDRKKIGVV</sequence>
<evidence type="ECO:0000313" key="2">
    <source>
        <dbReference type="EMBL" id="CAB3409114.1"/>
    </source>
</evidence>
<gene>
    <name evidence="2" type="ORF">CBOVIS_LOCUS10806</name>
</gene>
<reference evidence="2 3" key="1">
    <citation type="submission" date="2020-04" db="EMBL/GenBank/DDBJ databases">
        <authorList>
            <person name="Laetsch R D."/>
            <person name="Stevens L."/>
            <person name="Kumar S."/>
            <person name="Blaxter L. M."/>
        </authorList>
    </citation>
    <scope>NUCLEOTIDE SEQUENCE [LARGE SCALE GENOMIC DNA]</scope>
</reference>
<dbReference type="Proteomes" id="UP000494206">
    <property type="component" value="Unassembled WGS sequence"/>
</dbReference>
<dbReference type="AlphaFoldDB" id="A0A8S1FAB3"/>
<proteinExistence type="predicted"/>
<comment type="caution">
    <text evidence="2">The sequence shown here is derived from an EMBL/GenBank/DDBJ whole genome shotgun (WGS) entry which is preliminary data.</text>
</comment>
<evidence type="ECO:0000256" key="1">
    <source>
        <dbReference type="SAM" id="Phobius"/>
    </source>
</evidence>